<reference evidence="3" key="2">
    <citation type="submission" date="2025-04" db="UniProtKB">
        <authorList>
            <consortium name="RefSeq"/>
        </authorList>
    </citation>
    <scope>IDENTIFICATION</scope>
</reference>
<evidence type="ECO:0000313" key="3">
    <source>
        <dbReference type="RefSeq" id="XP_016970456.1"/>
    </source>
</evidence>
<dbReference type="RefSeq" id="XP_016970456.1">
    <property type="nucleotide sequence ID" value="XM_017114967.1"/>
</dbReference>
<dbReference type="OrthoDB" id="7841631at2759"/>
<dbReference type="Proteomes" id="UP001652680">
    <property type="component" value="Unassembled WGS sequence"/>
</dbReference>
<dbReference type="EnsemblMetazoa" id="XM_017114967.1">
    <property type="protein sequence ID" value="XP_016970456.1"/>
    <property type="gene ID" value="LOC108038217"/>
</dbReference>
<organism evidence="3">
    <name type="scientific">Drosophila rhopaloa</name>
    <name type="common">Fruit fly</name>
    <dbReference type="NCBI Taxonomy" id="1041015"/>
    <lineage>
        <taxon>Eukaryota</taxon>
        <taxon>Metazoa</taxon>
        <taxon>Ecdysozoa</taxon>
        <taxon>Arthropoda</taxon>
        <taxon>Hexapoda</taxon>
        <taxon>Insecta</taxon>
        <taxon>Pterygota</taxon>
        <taxon>Neoptera</taxon>
        <taxon>Endopterygota</taxon>
        <taxon>Diptera</taxon>
        <taxon>Brachycera</taxon>
        <taxon>Muscomorpha</taxon>
        <taxon>Ephydroidea</taxon>
        <taxon>Drosophilidae</taxon>
        <taxon>Drosophila</taxon>
        <taxon>Sophophora</taxon>
    </lineage>
</organism>
<protein>
    <submittedName>
        <fullName evidence="3">Uncharacterized protein LOC108038217</fullName>
    </submittedName>
</protein>
<accession>A0A6P4EAU1</accession>
<evidence type="ECO:0000313" key="2">
    <source>
        <dbReference type="Proteomes" id="UP001652680"/>
    </source>
</evidence>
<keyword evidence="2" id="KW-1185">Reference proteome</keyword>
<evidence type="ECO:0000313" key="1">
    <source>
        <dbReference type="EnsemblMetazoa" id="XP_016970456.1"/>
    </source>
</evidence>
<dbReference type="AlphaFoldDB" id="A0A6P4EAU1"/>
<reference evidence="1" key="3">
    <citation type="submission" date="2025-05" db="UniProtKB">
        <authorList>
            <consortium name="EnsemblMetazoa"/>
        </authorList>
    </citation>
    <scope>IDENTIFICATION</scope>
</reference>
<name>A0A6P4EAU1_DRORH</name>
<dbReference type="GeneID" id="108038217"/>
<gene>
    <name evidence="3" type="primary">LOC108038217</name>
    <name evidence="1" type="synonym">108038217</name>
</gene>
<sequence length="123" mass="14188">MTSGKNQVMQAYLGSVQQKMEYFRGFNEFGGQLILTGSPAKKQELTRPLHNFRTNMIINVYTEFHKKLIKAADNLERVISFSDNYSKSEPFLLIDHFRTEGMGISTETIASHILVFKEQYQCD</sequence>
<reference evidence="2" key="1">
    <citation type="journal article" date="2021" name="Elife">
        <title>Highly contiguous assemblies of 101 drosophilid genomes.</title>
        <authorList>
            <person name="Kim B.Y."/>
            <person name="Wang J.R."/>
            <person name="Miller D.E."/>
            <person name="Barmina O."/>
            <person name="Delaney E."/>
            <person name="Thompson A."/>
            <person name="Comeault A.A."/>
            <person name="Peede D."/>
            <person name="D'Agostino E.R."/>
            <person name="Pelaez J."/>
            <person name="Aguilar J.M."/>
            <person name="Haji D."/>
            <person name="Matsunaga T."/>
            <person name="Armstrong E.E."/>
            <person name="Zych M."/>
            <person name="Ogawa Y."/>
            <person name="Stamenkovic-Radak M."/>
            <person name="Jelic M."/>
            <person name="Veselinovic M.S."/>
            <person name="Tanaskovic M."/>
            <person name="Eric P."/>
            <person name="Gao J.J."/>
            <person name="Katoh T.K."/>
            <person name="Toda M.J."/>
            <person name="Watabe H."/>
            <person name="Watada M."/>
            <person name="Davis J.S."/>
            <person name="Moyle L.C."/>
            <person name="Manoli G."/>
            <person name="Bertolini E."/>
            <person name="Kostal V."/>
            <person name="Hawley R.S."/>
            <person name="Takahashi A."/>
            <person name="Jones C.D."/>
            <person name="Price D.K."/>
            <person name="Whiteman N."/>
            <person name="Kopp A."/>
            <person name="Matute D.R."/>
            <person name="Petrov D.A."/>
        </authorList>
    </citation>
    <scope>NUCLEOTIDE SEQUENCE [LARGE SCALE GENOMIC DNA]</scope>
</reference>
<proteinExistence type="predicted"/>